<evidence type="ECO:0000256" key="1">
    <source>
        <dbReference type="SAM" id="MobiDB-lite"/>
    </source>
</evidence>
<feature type="domain" description="WW" evidence="2">
    <location>
        <begin position="376"/>
        <end position="409"/>
    </location>
</feature>
<feature type="region of interest" description="Disordered" evidence="1">
    <location>
        <begin position="1"/>
        <end position="20"/>
    </location>
</feature>
<dbReference type="Proteomes" id="UP001187682">
    <property type="component" value="Unassembled WGS sequence"/>
</dbReference>
<evidence type="ECO:0000259" key="2">
    <source>
        <dbReference type="PROSITE" id="PS50020"/>
    </source>
</evidence>
<dbReference type="SUPFAM" id="SSF51045">
    <property type="entry name" value="WW domain"/>
    <property type="match status" value="1"/>
</dbReference>
<dbReference type="Pfam" id="PF06985">
    <property type="entry name" value="HET"/>
    <property type="match status" value="1"/>
</dbReference>
<protein>
    <recommendedName>
        <fullName evidence="2">WW domain-containing protein</fullName>
    </recommendedName>
</protein>
<dbReference type="InterPro" id="IPR001202">
    <property type="entry name" value="WW_dom"/>
</dbReference>
<dbReference type="InterPro" id="IPR010730">
    <property type="entry name" value="HET"/>
</dbReference>
<dbReference type="PROSITE" id="PS50020">
    <property type="entry name" value="WW_DOMAIN_2"/>
    <property type="match status" value="1"/>
</dbReference>
<name>A0AAE8MXR2_9PEZI</name>
<gene>
    <name evidence="3" type="ORF">DNG_04256</name>
</gene>
<dbReference type="Gene3D" id="2.20.70.10">
    <property type="match status" value="1"/>
</dbReference>
<reference evidence="3" key="1">
    <citation type="submission" date="2018-03" db="EMBL/GenBank/DDBJ databases">
        <authorList>
            <person name="Guldener U."/>
        </authorList>
    </citation>
    <scope>NUCLEOTIDE SEQUENCE</scope>
</reference>
<evidence type="ECO:0000313" key="4">
    <source>
        <dbReference type="Proteomes" id="UP001187682"/>
    </source>
</evidence>
<dbReference type="AlphaFoldDB" id="A0AAE8MXR2"/>
<keyword evidence="4" id="KW-1185">Reference proteome</keyword>
<dbReference type="InterPro" id="IPR036020">
    <property type="entry name" value="WW_dom_sf"/>
</dbReference>
<dbReference type="InterPro" id="IPR052895">
    <property type="entry name" value="HetReg/Transcr_Mod"/>
</dbReference>
<accession>A0AAE8MXR2</accession>
<sequence length="675" mass="77819">MDSEPFAPPPTPPRSSPSAIYRPLSDDDEIRLLLLSPARSLEAPISCSLHHTLLSTAPRFEAISYCWGTKGTSEDILLDGRPFRVYENAQAALRRLRLPTEPRWLWMDAICINQEDYGEKNVYVPLMGNVYERAEQVLIWLGEAGNPMLRRVLSTIKPGRSDDENEIAFAKEIRLDSEPKLHNNPLSKHVSWFGIHKSYLIEEVRYGEIRELLSRPWWTRVWIIQEVVVAKKLLFVCGSETFHWDTMRLMIHSSRKDIALGDTFNIRRCPEEPALHARFHRIDQLRTAWVDRRRDIRLINVLFAFRELHTTDPRDPRTIIEHTKSLDILSCVREWKGVGRQPQQTFAYSYFDQTKYHDINCWVKQDHVRKPRRGWARLPPGWERISQGDSSCYYYDHNNGTKYDDSPLVNLPPQRAYHPAEFRICPDGWSKTWDNLGRSNVSYEPRKTPHAGNQQRPVLASDLDPQDGLLSLPSWVPNWALKTHLDSELLLSWSHTGDSRYNAAGNAQTAVYTLPDARTLGLEGVHFDQIAVMAAAWHPESFAGPTLRPAGDLRESWVPLVTATPPNCPYRHLVGGREEAMLRTHIADYAGIFAMPSAHLKMVGHWFNVKKKYSEGPDMSSLANMRTRSTLSVVGRVIWQTFKTQIMDFEGDWDELYPEDFVMVAMKRWSHAVPR</sequence>
<evidence type="ECO:0000313" key="3">
    <source>
        <dbReference type="EMBL" id="SPO01583.1"/>
    </source>
</evidence>
<proteinExistence type="predicted"/>
<comment type="caution">
    <text evidence="3">The sequence shown here is derived from an EMBL/GenBank/DDBJ whole genome shotgun (WGS) entry which is preliminary data.</text>
</comment>
<feature type="compositionally biased region" description="Pro residues" evidence="1">
    <location>
        <begin position="1"/>
        <end position="15"/>
    </location>
</feature>
<dbReference type="PANTHER" id="PTHR24148">
    <property type="entry name" value="ANKYRIN REPEAT DOMAIN-CONTAINING PROTEIN 39 HOMOLOG-RELATED"/>
    <property type="match status" value="1"/>
</dbReference>
<dbReference type="PANTHER" id="PTHR24148:SF64">
    <property type="entry name" value="HETEROKARYON INCOMPATIBILITY DOMAIN-CONTAINING PROTEIN"/>
    <property type="match status" value="1"/>
</dbReference>
<dbReference type="EMBL" id="ONZQ02000005">
    <property type="protein sequence ID" value="SPO01583.1"/>
    <property type="molecule type" value="Genomic_DNA"/>
</dbReference>
<organism evidence="3 4">
    <name type="scientific">Cephalotrichum gorgonifer</name>
    <dbReference type="NCBI Taxonomy" id="2041049"/>
    <lineage>
        <taxon>Eukaryota</taxon>
        <taxon>Fungi</taxon>
        <taxon>Dikarya</taxon>
        <taxon>Ascomycota</taxon>
        <taxon>Pezizomycotina</taxon>
        <taxon>Sordariomycetes</taxon>
        <taxon>Hypocreomycetidae</taxon>
        <taxon>Microascales</taxon>
        <taxon>Microascaceae</taxon>
        <taxon>Cephalotrichum</taxon>
    </lineage>
</organism>